<reference evidence="4" key="1">
    <citation type="submission" date="2017-02" db="UniProtKB">
        <authorList>
            <consortium name="WormBaseParasite"/>
        </authorList>
    </citation>
    <scope>IDENTIFICATION</scope>
</reference>
<accession>A0A0N4YBG5</accession>
<dbReference type="AlphaFoldDB" id="A0A0N4YBG5"/>
<proteinExistence type="predicted"/>
<dbReference type="STRING" id="27835.A0A0N4YBG5"/>
<evidence type="ECO:0000256" key="1">
    <source>
        <dbReference type="SAM" id="MobiDB-lite"/>
    </source>
</evidence>
<dbReference type="WBParaSite" id="NBR_0001380001-mRNA-1">
    <property type="protein sequence ID" value="NBR_0001380001-mRNA-1"/>
    <property type="gene ID" value="NBR_0001380001"/>
</dbReference>
<dbReference type="EMBL" id="UYSL01021146">
    <property type="protein sequence ID" value="VDL77390.1"/>
    <property type="molecule type" value="Genomic_DNA"/>
</dbReference>
<protein>
    <submittedName>
        <fullName evidence="4">Histone-lysine N-methyltransferase SETMAR</fullName>
    </submittedName>
</protein>
<sequence>MNNASPNTAKITKRKYVELDIELVPHPPYSPDLSLSHYHVIRSMQSFFSGRKFNNRDEFKSNHENGQYGSQDKKAIEHNGEHNK</sequence>
<reference evidence="2 3" key="2">
    <citation type="submission" date="2018-11" db="EMBL/GenBank/DDBJ databases">
        <authorList>
            <consortium name="Pathogen Informatics"/>
        </authorList>
    </citation>
    <scope>NUCLEOTIDE SEQUENCE [LARGE SCALE GENOMIC DNA]</scope>
</reference>
<dbReference type="InterPro" id="IPR036397">
    <property type="entry name" value="RNaseH_sf"/>
</dbReference>
<evidence type="ECO:0000313" key="4">
    <source>
        <dbReference type="WBParaSite" id="NBR_0001380001-mRNA-1"/>
    </source>
</evidence>
<feature type="region of interest" description="Disordered" evidence="1">
    <location>
        <begin position="58"/>
        <end position="84"/>
    </location>
</feature>
<dbReference type="Proteomes" id="UP000271162">
    <property type="component" value="Unassembled WGS sequence"/>
</dbReference>
<name>A0A0N4YBG5_NIPBR</name>
<gene>
    <name evidence="2" type="ORF">NBR_LOCUS13801</name>
</gene>
<evidence type="ECO:0000313" key="2">
    <source>
        <dbReference type="EMBL" id="VDL77390.1"/>
    </source>
</evidence>
<dbReference type="InterPro" id="IPR052709">
    <property type="entry name" value="Transposase-MT_Hybrid"/>
</dbReference>
<feature type="compositionally biased region" description="Basic and acidic residues" evidence="1">
    <location>
        <begin position="71"/>
        <end position="84"/>
    </location>
</feature>
<keyword evidence="3" id="KW-1185">Reference proteome</keyword>
<dbReference type="GO" id="GO:0003676">
    <property type="term" value="F:nucleic acid binding"/>
    <property type="evidence" value="ECO:0007669"/>
    <property type="project" value="InterPro"/>
</dbReference>
<dbReference type="PANTHER" id="PTHR46060:SF3">
    <property type="entry name" value="PROTEIN GVQW3"/>
    <property type="match status" value="1"/>
</dbReference>
<dbReference type="OMA" id="KSNHENG"/>
<evidence type="ECO:0000313" key="3">
    <source>
        <dbReference type="Proteomes" id="UP000271162"/>
    </source>
</evidence>
<organism evidence="4">
    <name type="scientific">Nippostrongylus brasiliensis</name>
    <name type="common">Rat hookworm</name>
    <dbReference type="NCBI Taxonomy" id="27835"/>
    <lineage>
        <taxon>Eukaryota</taxon>
        <taxon>Metazoa</taxon>
        <taxon>Ecdysozoa</taxon>
        <taxon>Nematoda</taxon>
        <taxon>Chromadorea</taxon>
        <taxon>Rhabditida</taxon>
        <taxon>Rhabditina</taxon>
        <taxon>Rhabditomorpha</taxon>
        <taxon>Strongyloidea</taxon>
        <taxon>Heligmosomidae</taxon>
        <taxon>Nippostrongylus</taxon>
    </lineage>
</organism>
<dbReference type="Gene3D" id="3.30.420.10">
    <property type="entry name" value="Ribonuclease H-like superfamily/Ribonuclease H"/>
    <property type="match status" value="1"/>
</dbReference>
<dbReference type="PANTHER" id="PTHR46060">
    <property type="entry name" value="MARINER MOS1 TRANSPOSASE-LIKE PROTEIN"/>
    <property type="match status" value="1"/>
</dbReference>